<dbReference type="InterPro" id="IPR004185">
    <property type="entry name" value="Glyco_hydro_13_lg-like_dom"/>
</dbReference>
<dbReference type="EMBL" id="JAHLQJ010000005">
    <property type="protein sequence ID" value="MBU5671675.1"/>
    <property type="molecule type" value="Genomic_DNA"/>
</dbReference>
<dbReference type="Pfam" id="PF02903">
    <property type="entry name" value="Alpha-amylase_N"/>
    <property type="match status" value="1"/>
</dbReference>
<sequence>MISIFEEEINLIKEAIFHRPKNNFAYAYDANTLHIRLQAKKNDLTRVELIHGDPYRWAEGRMLSDKLPMVKAAADELYDYWFIAIEPENKRFVYQFEVSDDRETWVFGEMGFTADIEQNRFFRFPYLNAVDVFDAPAWVKDTVWYQIFPERFANGNPARKTNTNAVWGDVPGPDSFFGGDFEGILEHLDYLSDLGITGIYMTPIFEAPTNHKYDTIDYMKLDPQFGDEETFRKLVKACHDRGIRVMLDAVFNHAGYGFGPFQDVLKHGAASRYADWFHMLSYGNGEEAPRYETFAFTPYMPKLNTSHPEVKQYLLDVAKHWIEEFDIDGWRLDVANEVDHRFWREFRNAVRGVKDDVYMVAEIWNDAMPWLQGDQFDSVMNYPFGEAVIDFIAKDKIEATRFASLVTSHLQIYPENVSRVLFNLLGSHDTPRILTVCGEDLNKLKLAFLLLYTYPGSPCIYYGDEIGLTGDGDDFAYYRACMEWEPEKQNQELLAFVKRLIAIRKASPALTDNARMEFLKTDDAKGLVIYRRRSGNEEILVALNKGDQPVEFELPASWSGKSVVDLWTGQQAEQDKGPQSTSFKLDGKQFRILGLGIK</sequence>
<name>A0ABS6FN81_9BACL</name>
<feature type="domain" description="Glycosyl hydrolase family 13 catalytic" evidence="4">
    <location>
        <begin position="146"/>
        <end position="504"/>
    </location>
</feature>
<dbReference type="CDD" id="cd02857">
    <property type="entry name" value="E_set_CDase_PDE_N"/>
    <property type="match status" value="1"/>
</dbReference>
<dbReference type="PANTHER" id="PTHR10357">
    <property type="entry name" value="ALPHA-AMYLASE FAMILY MEMBER"/>
    <property type="match status" value="1"/>
</dbReference>
<dbReference type="Proteomes" id="UP000743001">
    <property type="component" value="Unassembled WGS sequence"/>
</dbReference>
<protein>
    <submittedName>
        <fullName evidence="5">Alpha-glycosidase</fullName>
    </submittedName>
</protein>
<evidence type="ECO:0000259" key="4">
    <source>
        <dbReference type="SMART" id="SM00642"/>
    </source>
</evidence>
<dbReference type="SMART" id="SM00642">
    <property type="entry name" value="Aamy"/>
    <property type="match status" value="1"/>
</dbReference>
<comment type="caution">
    <text evidence="5">The sequence shown here is derived from an EMBL/GenBank/DDBJ whole genome shotgun (WGS) entry which is preliminary data.</text>
</comment>
<dbReference type="Pfam" id="PF16657">
    <property type="entry name" value="Malt_amylase_C"/>
    <property type="match status" value="1"/>
</dbReference>
<evidence type="ECO:0000256" key="3">
    <source>
        <dbReference type="ARBA" id="ARBA00023295"/>
    </source>
</evidence>
<evidence type="ECO:0000313" key="6">
    <source>
        <dbReference type="Proteomes" id="UP000743001"/>
    </source>
</evidence>
<evidence type="ECO:0000256" key="1">
    <source>
        <dbReference type="ARBA" id="ARBA00008061"/>
    </source>
</evidence>
<keyword evidence="2" id="KW-0378">Hydrolase</keyword>
<keyword evidence="6" id="KW-1185">Reference proteome</keyword>
<organism evidence="5 6">
    <name type="scientific">Paenibacillus brevis</name>
    <dbReference type="NCBI Taxonomy" id="2841508"/>
    <lineage>
        <taxon>Bacteria</taxon>
        <taxon>Bacillati</taxon>
        <taxon>Bacillota</taxon>
        <taxon>Bacilli</taxon>
        <taxon>Bacillales</taxon>
        <taxon>Paenibacillaceae</taxon>
        <taxon>Paenibacillus</taxon>
    </lineage>
</organism>
<dbReference type="InterPro" id="IPR006047">
    <property type="entry name" value="GH13_cat_dom"/>
</dbReference>
<dbReference type="CDD" id="cd11338">
    <property type="entry name" value="AmyAc_CMD"/>
    <property type="match status" value="1"/>
</dbReference>
<dbReference type="Pfam" id="PF00128">
    <property type="entry name" value="Alpha-amylase"/>
    <property type="match status" value="1"/>
</dbReference>
<proteinExistence type="inferred from homology"/>
<keyword evidence="3" id="KW-0326">Glycosidase</keyword>
<dbReference type="PANTHER" id="PTHR10357:SF210">
    <property type="entry name" value="MALTODEXTRIN GLUCOSIDASE"/>
    <property type="match status" value="1"/>
</dbReference>
<gene>
    <name evidence="5" type="ORF">KQJ23_07485</name>
</gene>
<evidence type="ECO:0000256" key="2">
    <source>
        <dbReference type="ARBA" id="ARBA00022801"/>
    </source>
</evidence>
<comment type="similarity">
    <text evidence="1">Belongs to the glycosyl hydrolase 13 family.</text>
</comment>
<reference evidence="5 6" key="1">
    <citation type="submission" date="2021-06" db="EMBL/GenBank/DDBJ databases">
        <authorList>
            <person name="Sun Q."/>
            <person name="Li D."/>
        </authorList>
    </citation>
    <scope>NUCLEOTIDE SEQUENCE [LARGE SCALE GENOMIC DNA]</scope>
    <source>
        <strain evidence="5 6">MSJ-6</strain>
    </source>
</reference>
<evidence type="ECO:0000313" key="5">
    <source>
        <dbReference type="EMBL" id="MBU5671675.1"/>
    </source>
</evidence>
<dbReference type="InterPro" id="IPR032091">
    <property type="entry name" value="Malt_amylase-like_C"/>
</dbReference>
<accession>A0ABS6FN81</accession>